<feature type="coiled-coil region" evidence="1">
    <location>
        <begin position="131"/>
        <end position="158"/>
    </location>
</feature>
<dbReference type="EMBL" id="JIBK01000004">
    <property type="protein sequence ID" value="POM82451.1"/>
    <property type="molecule type" value="Genomic_DNA"/>
</dbReference>
<evidence type="ECO:0000313" key="3">
    <source>
        <dbReference type="Proteomes" id="UP000236928"/>
    </source>
</evidence>
<reference evidence="2 3" key="1">
    <citation type="submission" date="2014-04" db="EMBL/GenBank/DDBJ databases">
        <title>Comparative Genomics of Cryptosporidium Species.</title>
        <authorList>
            <person name="Silva J.C."/>
            <person name="Su Q."/>
            <person name="Chalmers R."/>
            <person name="Chibucos M.C."/>
            <person name="Elwin K."/>
            <person name="Godinez A."/>
            <person name="Guo F."/>
            <person name="Huynh K."/>
            <person name="Orvis J."/>
            <person name="Ott S."/>
            <person name="Sadzewicz L."/>
            <person name="Sengamalay N."/>
            <person name="Shetty A."/>
            <person name="Sun M."/>
            <person name="Tallon L."/>
            <person name="Xiao L."/>
            <person name="Zhang H."/>
            <person name="Fraser C.M."/>
            <person name="Zhu G."/>
            <person name="Kissinger J."/>
            <person name="Widmer G."/>
        </authorList>
    </citation>
    <scope>NUCLEOTIDE SEQUENCE [LARGE SCALE GENOMIC DNA]</scope>
    <source>
        <strain evidence="2 3">UKMEL1</strain>
    </source>
</reference>
<name>A0A2P4YXA7_9CRYT</name>
<comment type="caution">
    <text evidence="2">The sequence shown here is derived from an EMBL/GenBank/DDBJ whole genome shotgun (WGS) entry which is preliminary data.</text>
</comment>
<keyword evidence="1" id="KW-0175">Coiled coil</keyword>
<protein>
    <submittedName>
        <fullName evidence="2">Uncharacterized protein</fullName>
    </submittedName>
</protein>
<accession>A0A2P4YXA7</accession>
<sequence length="194" mass="21825">MNKRKERSEGVEVSCHEQLMGGNFDIYGFGDKRRNLNEYYNGRQLLGFVGDICEKENSALASTASLGTGNEIIEAGVGSETEIGTRTVSGQGMEERRLQDLESTEEQQSYGQLVKKYESLQNSHTTLQKVVKSLLDKLSQLNELCSQKDRELSEYKVQLKKLVDANETLNMYIQSSHSSIMSNSMINKFGSDIY</sequence>
<evidence type="ECO:0000313" key="2">
    <source>
        <dbReference type="EMBL" id="POM82451.1"/>
    </source>
</evidence>
<dbReference type="AlphaFoldDB" id="A0A2P4YXA7"/>
<keyword evidence="3" id="KW-1185">Reference proteome</keyword>
<evidence type="ECO:0000256" key="1">
    <source>
        <dbReference type="SAM" id="Coils"/>
    </source>
</evidence>
<dbReference type="VEuPathDB" id="CryptoDB:CmeUKMEL1_02460"/>
<organism evidence="2 3">
    <name type="scientific">Cryptosporidium meleagridis</name>
    <dbReference type="NCBI Taxonomy" id="93969"/>
    <lineage>
        <taxon>Eukaryota</taxon>
        <taxon>Sar</taxon>
        <taxon>Alveolata</taxon>
        <taxon>Apicomplexa</taxon>
        <taxon>Conoidasida</taxon>
        <taxon>Coccidia</taxon>
        <taxon>Eucoccidiorida</taxon>
        <taxon>Eimeriorina</taxon>
        <taxon>Cryptosporidiidae</taxon>
        <taxon>Cryptosporidium</taxon>
    </lineage>
</organism>
<dbReference type="OrthoDB" id="343271at2759"/>
<dbReference type="Proteomes" id="UP000236928">
    <property type="component" value="Unassembled WGS sequence"/>
</dbReference>
<gene>
    <name evidence="2" type="ORF">CmeUKMEL1_02460</name>
</gene>
<proteinExistence type="predicted"/>